<evidence type="ECO:0000313" key="3">
    <source>
        <dbReference type="Proteomes" id="UP000694251"/>
    </source>
</evidence>
<organism evidence="2 3">
    <name type="scientific">Arabidopsis suecica</name>
    <name type="common">Swedish thale-cress</name>
    <name type="synonym">Cardaminopsis suecica</name>
    <dbReference type="NCBI Taxonomy" id="45249"/>
    <lineage>
        <taxon>Eukaryota</taxon>
        <taxon>Viridiplantae</taxon>
        <taxon>Streptophyta</taxon>
        <taxon>Embryophyta</taxon>
        <taxon>Tracheophyta</taxon>
        <taxon>Spermatophyta</taxon>
        <taxon>Magnoliopsida</taxon>
        <taxon>eudicotyledons</taxon>
        <taxon>Gunneridae</taxon>
        <taxon>Pentapetalae</taxon>
        <taxon>rosids</taxon>
        <taxon>malvids</taxon>
        <taxon>Brassicales</taxon>
        <taxon>Brassicaceae</taxon>
        <taxon>Camelineae</taxon>
        <taxon>Arabidopsis</taxon>
    </lineage>
</organism>
<dbReference type="AlphaFoldDB" id="A0A8T1YPB8"/>
<evidence type="ECO:0000313" key="2">
    <source>
        <dbReference type="EMBL" id="KAG7548091.1"/>
    </source>
</evidence>
<gene>
    <name evidence="2" type="ORF">ISN44_As12g033000</name>
</gene>
<reference evidence="2 3" key="1">
    <citation type="submission" date="2020-12" db="EMBL/GenBank/DDBJ databases">
        <title>Concerted genomic and epigenomic changes stabilize Arabidopsis allopolyploids.</title>
        <authorList>
            <person name="Chen Z."/>
        </authorList>
    </citation>
    <scope>NUCLEOTIDE SEQUENCE [LARGE SCALE GENOMIC DNA]</scope>
    <source>
        <strain evidence="2">As9502</strain>
        <tissue evidence="2">Leaf</tissue>
    </source>
</reference>
<name>A0A8T1YPB8_ARASU</name>
<evidence type="ECO:0000256" key="1">
    <source>
        <dbReference type="SAM" id="MobiDB-lite"/>
    </source>
</evidence>
<feature type="compositionally biased region" description="Polar residues" evidence="1">
    <location>
        <begin position="33"/>
        <end position="58"/>
    </location>
</feature>
<comment type="caution">
    <text evidence="2">The sequence shown here is derived from an EMBL/GenBank/DDBJ whole genome shotgun (WGS) entry which is preliminary data.</text>
</comment>
<keyword evidence="3" id="KW-1185">Reference proteome</keyword>
<proteinExistence type="predicted"/>
<feature type="region of interest" description="Disordered" evidence="1">
    <location>
        <begin position="1"/>
        <end position="103"/>
    </location>
</feature>
<dbReference type="Proteomes" id="UP000694251">
    <property type="component" value="Chromosome 12"/>
</dbReference>
<protein>
    <submittedName>
        <fullName evidence="2">Uncharacterized protein</fullName>
    </submittedName>
</protein>
<accession>A0A8T1YPB8</accession>
<dbReference type="EMBL" id="JAEFBJ010000012">
    <property type="protein sequence ID" value="KAG7548091.1"/>
    <property type="molecule type" value="Genomic_DNA"/>
</dbReference>
<sequence length="213" mass="23613">MKSTNDVPHGPSMMDNPPYLVRQLFDPWEQPNRKSSNSGTASRKTSSSPETRTLTRSQRLAHAPKTRRPPPPPRKDGAWRTHVAPPVTLGGVGSTPIKSLPTNSEGIPYTRHIRRDTCQNTPILVTSIVINGDSLRPTNRLRHVAVNSNSRQIGSPNWRRTSTLVTSVTTNGGATILSSNRFFRLVESFHPCHVGHDKWRSNHTLVKSILPIG</sequence>